<evidence type="ECO:0000259" key="3">
    <source>
        <dbReference type="SMART" id="SM00062"/>
    </source>
</evidence>
<gene>
    <name evidence="4" type="ORF">DDK22_00720</name>
</gene>
<sequence>MIRRSFLLRSALAFAAFATVLGTAHADMLDDIRAAKKVRVAIDLGSPPFGTTDGTMKATGSDVETARLLAKDLGVELEIVQTTGANRVPFLQTGKADLVISSLSVTPERERVIDFSAPYAQIQAVVAGPKTVAVKGFEDLAGKQLATARGTTNDKLATEGAKGAQIVRFDDDATLVTAITSGQVDLFATSPAIVKTVTDKAPGRGIETKFVMKSFPLGIGMRKGETRLKSWVNDWVQKNTANGQLASIYKKFHG</sequence>
<keyword evidence="1 2" id="KW-0732">Signal</keyword>
<evidence type="ECO:0000313" key="4">
    <source>
        <dbReference type="EMBL" id="RCJ10342.1"/>
    </source>
</evidence>
<feature type="domain" description="Solute-binding protein family 3/N-terminal" evidence="3">
    <location>
        <begin position="37"/>
        <end position="254"/>
    </location>
</feature>
<evidence type="ECO:0000256" key="1">
    <source>
        <dbReference type="ARBA" id="ARBA00022729"/>
    </source>
</evidence>
<dbReference type="CDD" id="cd01072">
    <property type="entry name" value="PBP2_SMa0082_like"/>
    <property type="match status" value="1"/>
</dbReference>
<proteinExistence type="predicted"/>
<dbReference type="AlphaFoldDB" id="A0A367PR13"/>
<dbReference type="PANTHER" id="PTHR35936:SF17">
    <property type="entry name" value="ARGININE-BINDING EXTRACELLULAR PROTEIN ARTP"/>
    <property type="match status" value="1"/>
</dbReference>
<accession>A0A367PR13</accession>
<organism evidence="4 5">
    <name type="scientific">Cupriavidus necator</name>
    <name type="common">Alcaligenes eutrophus</name>
    <name type="synonym">Ralstonia eutropha</name>
    <dbReference type="NCBI Taxonomy" id="106590"/>
    <lineage>
        <taxon>Bacteria</taxon>
        <taxon>Pseudomonadati</taxon>
        <taxon>Pseudomonadota</taxon>
        <taxon>Betaproteobacteria</taxon>
        <taxon>Burkholderiales</taxon>
        <taxon>Burkholderiaceae</taxon>
        <taxon>Cupriavidus</taxon>
    </lineage>
</organism>
<dbReference type="InterPro" id="IPR001638">
    <property type="entry name" value="Solute-binding_3/MltF_N"/>
</dbReference>
<reference evidence="4 5" key="1">
    <citation type="submission" date="2018-04" db="EMBL/GenBank/DDBJ databases">
        <title>Cupriavidus necator CR12 genome sequencing and assembly.</title>
        <authorList>
            <person name="Ben Fekih I."/>
            <person name="Mazhar H.S."/>
            <person name="Bello S.K."/>
            <person name="Rensing C."/>
        </authorList>
    </citation>
    <scope>NUCLEOTIDE SEQUENCE [LARGE SCALE GENOMIC DNA]</scope>
    <source>
        <strain evidence="4 5">CR12</strain>
    </source>
</reference>
<comment type="caution">
    <text evidence="4">The sequence shown here is derived from an EMBL/GenBank/DDBJ whole genome shotgun (WGS) entry which is preliminary data.</text>
</comment>
<dbReference type="RefSeq" id="WP_114130244.1">
    <property type="nucleotide sequence ID" value="NZ_CP068436.1"/>
</dbReference>
<dbReference type="Proteomes" id="UP000253501">
    <property type="component" value="Unassembled WGS sequence"/>
</dbReference>
<dbReference type="SMART" id="SM00062">
    <property type="entry name" value="PBPb"/>
    <property type="match status" value="1"/>
</dbReference>
<feature type="signal peptide" evidence="2">
    <location>
        <begin position="1"/>
        <end position="26"/>
    </location>
</feature>
<dbReference type="EMBL" id="QDHA01000002">
    <property type="protein sequence ID" value="RCJ10342.1"/>
    <property type="molecule type" value="Genomic_DNA"/>
</dbReference>
<dbReference type="Pfam" id="PF00497">
    <property type="entry name" value="SBP_bac_3"/>
    <property type="match status" value="1"/>
</dbReference>
<feature type="chain" id="PRO_5016695094" evidence="2">
    <location>
        <begin position="27"/>
        <end position="254"/>
    </location>
</feature>
<evidence type="ECO:0000256" key="2">
    <source>
        <dbReference type="SAM" id="SignalP"/>
    </source>
</evidence>
<name>A0A367PR13_CUPNE</name>
<evidence type="ECO:0000313" key="5">
    <source>
        <dbReference type="Proteomes" id="UP000253501"/>
    </source>
</evidence>
<dbReference type="PANTHER" id="PTHR35936">
    <property type="entry name" value="MEMBRANE-BOUND LYTIC MUREIN TRANSGLYCOSYLASE F"/>
    <property type="match status" value="1"/>
</dbReference>
<dbReference type="SUPFAM" id="SSF53850">
    <property type="entry name" value="Periplasmic binding protein-like II"/>
    <property type="match status" value="1"/>
</dbReference>
<dbReference type="Gene3D" id="3.40.190.10">
    <property type="entry name" value="Periplasmic binding protein-like II"/>
    <property type="match status" value="2"/>
</dbReference>
<protein>
    <submittedName>
        <fullName evidence="4">Amino acid ABC transporter</fullName>
    </submittedName>
</protein>